<sequence length="158" mass="18060">MAQRRIDLNQLQPQQIVELRKNTEQEINHFTQSLQALQTAQSKLKECISSIESMSTTSAKELLVPLTSSLYLPGEIVNKDEYLVDIGTGYFVGKSAKEAIKVYSGKVEKLNEDAKKLKDILVQKNDTLNSMSLVLREKMIEYEQQQQQQEQQQQQQAV</sequence>
<feature type="coiled-coil region" evidence="2">
    <location>
        <begin position="100"/>
        <end position="155"/>
    </location>
</feature>
<organism evidence="3 4">
    <name type="scientific">[Candida] railenensis</name>
    <dbReference type="NCBI Taxonomy" id="45579"/>
    <lineage>
        <taxon>Eukaryota</taxon>
        <taxon>Fungi</taxon>
        <taxon>Dikarya</taxon>
        <taxon>Ascomycota</taxon>
        <taxon>Saccharomycotina</taxon>
        <taxon>Pichiomycetes</taxon>
        <taxon>Debaryomycetaceae</taxon>
        <taxon>Kurtzmaniella</taxon>
    </lineage>
</organism>
<dbReference type="CDD" id="cd23157">
    <property type="entry name" value="Prefoldin_5"/>
    <property type="match status" value="1"/>
</dbReference>
<accession>A0A9P0W096</accession>
<dbReference type="NCBIfam" id="TIGR00293">
    <property type="entry name" value="prefoldin subunit alpha"/>
    <property type="match status" value="1"/>
</dbReference>
<dbReference type="InterPro" id="IPR009053">
    <property type="entry name" value="Prefoldin"/>
</dbReference>
<keyword evidence="4" id="KW-1185">Reference proteome</keyword>
<dbReference type="GO" id="GO:1990115">
    <property type="term" value="P:RNA polymerase III assembly"/>
    <property type="evidence" value="ECO:0007669"/>
    <property type="project" value="TreeGrafter"/>
</dbReference>
<dbReference type="PANTHER" id="PTHR12674">
    <property type="entry name" value="PREFOLDIN SUBUNIT 5"/>
    <property type="match status" value="1"/>
</dbReference>
<name>A0A9P0W096_9ASCO</name>
<dbReference type="EMBL" id="CAKXYY010000039">
    <property type="protein sequence ID" value="CAH2355937.1"/>
    <property type="molecule type" value="Genomic_DNA"/>
</dbReference>
<dbReference type="GO" id="GO:0005737">
    <property type="term" value="C:cytoplasm"/>
    <property type="evidence" value="ECO:0007669"/>
    <property type="project" value="TreeGrafter"/>
</dbReference>
<evidence type="ECO:0000313" key="3">
    <source>
        <dbReference type="EMBL" id="CAH2355937.1"/>
    </source>
</evidence>
<evidence type="ECO:0000313" key="4">
    <source>
        <dbReference type="Proteomes" id="UP000837801"/>
    </source>
</evidence>
<dbReference type="GO" id="GO:0016272">
    <property type="term" value="C:prefoldin complex"/>
    <property type="evidence" value="ECO:0007669"/>
    <property type="project" value="InterPro"/>
</dbReference>
<dbReference type="GO" id="GO:0051082">
    <property type="term" value="F:unfolded protein binding"/>
    <property type="evidence" value="ECO:0007669"/>
    <property type="project" value="InterPro"/>
</dbReference>
<dbReference type="Proteomes" id="UP000837801">
    <property type="component" value="Unassembled WGS sequence"/>
</dbReference>
<dbReference type="GO" id="GO:1990113">
    <property type="term" value="P:RNA polymerase I assembly"/>
    <property type="evidence" value="ECO:0007669"/>
    <property type="project" value="TreeGrafter"/>
</dbReference>
<comment type="caution">
    <text evidence="3">The sequence shown here is derived from an EMBL/GenBank/DDBJ whole genome shotgun (WGS) entry which is preliminary data.</text>
</comment>
<gene>
    <name evidence="3" type="ORF">CLIB1423_39S00342</name>
</gene>
<dbReference type="Gene3D" id="1.10.287.370">
    <property type="match status" value="1"/>
</dbReference>
<keyword evidence="2" id="KW-0175">Coiled coil</keyword>
<dbReference type="OrthoDB" id="10267474at2759"/>
<proteinExistence type="inferred from homology"/>
<dbReference type="GO" id="GO:1990114">
    <property type="term" value="P:RNA polymerase II core complex assembly"/>
    <property type="evidence" value="ECO:0007669"/>
    <property type="project" value="TreeGrafter"/>
</dbReference>
<dbReference type="InterPro" id="IPR004127">
    <property type="entry name" value="Prefoldin_subunit_alpha"/>
</dbReference>
<evidence type="ECO:0000256" key="2">
    <source>
        <dbReference type="SAM" id="Coils"/>
    </source>
</evidence>
<dbReference type="Pfam" id="PF02996">
    <property type="entry name" value="Prefoldin"/>
    <property type="match status" value="1"/>
</dbReference>
<dbReference type="SUPFAM" id="SSF46579">
    <property type="entry name" value="Prefoldin"/>
    <property type="match status" value="1"/>
</dbReference>
<dbReference type="AlphaFoldDB" id="A0A9P0W096"/>
<comment type="similarity">
    <text evidence="1">Belongs to the prefoldin subunit alpha family.</text>
</comment>
<dbReference type="GO" id="GO:0006457">
    <property type="term" value="P:protein folding"/>
    <property type="evidence" value="ECO:0007669"/>
    <property type="project" value="InterPro"/>
</dbReference>
<dbReference type="PANTHER" id="PTHR12674:SF2">
    <property type="entry name" value="PREFOLDIN SUBUNIT 5"/>
    <property type="match status" value="1"/>
</dbReference>
<evidence type="ECO:0000256" key="1">
    <source>
        <dbReference type="ARBA" id="ARBA00010048"/>
    </source>
</evidence>
<protein>
    <submittedName>
        <fullName evidence="3">Prefoldin subunit 5</fullName>
    </submittedName>
</protein>
<dbReference type="InterPro" id="IPR011599">
    <property type="entry name" value="PFD_alpha_archaea"/>
</dbReference>
<reference evidence="3" key="1">
    <citation type="submission" date="2022-03" db="EMBL/GenBank/DDBJ databases">
        <authorList>
            <person name="Legras J.-L."/>
            <person name="Devillers H."/>
            <person name="Grondin C."/>
        </authorList>
    </citation>
    <scope>NUCLEOTIDE SEQUENCE</scope>
    <source>
        <strain evidence="3">CLIB 1423</strain>
    </source>
</reference>